<keyword evidence="1" id="KW-0596">Phosphopantetheine</keyword>
<dbReference type="AlphaFoldDB" id="A0AAU7QFQ3"/>
<keyword evidence="2" id="KW-0597">Phosphoprotein</keyword>
<evidence type="ECO:0000256" key="2">
    <source>
        <dbReference type="ARBA" id="ARBA00022553"/>
    </source>
</evidence>
<evidence type="ECO:0000313" key="4">
    <source>
        <dbReference type="EMBL" id="XBS71899.1"/>
    </source>
</evidence>
<evidence type="ECO:0000256" key="1">
    <source>
        <dbReference type="ARBA" id="ARBA00022450"/>
    </source>
</evidence>
<accession>A0AAU7QFQ3</accession>
<dbReference type="PROSITE" id="PS50075">
    <property type="entry name" value="CARRIER"/>
    <property type="match status" value="1"/>
</dbReference>
<dbReference type="InterPro" id="IPR009081">
    <property type="entry name" value="PP-bd_ACP"/>
</dbReference>
<reference evidence="4" key="1">
    <citation type="submission" date="2024-06" db="EMBL/GenBank/DDBJ databases">
        <authorList>
            <person name="Coelho C."/>
            <person name="Bento M."/>
            <person name="Garcia E."/>
            <person name="Camelo A."/>
            <person name="Brandao I."/>
            <person name="Espirito Santo C."/>
            <person name="Trovao J."/>
            <person name="Verissimo A."/>
            <person name="Costa J."/>
            <person name="Tiago I."/>
        </authorList>
    </citation>
    <scope>NUCLEOTIDE SEQUENCE</scope>
    <source>
        <strain evidence="4">KWT182</strain>
    </source>
</reference>
<organism evidence="4">
    <name type="scientific">Acerihabitans sp. KWT182</name>
    <dbReference type="NCBI Taxonomy" id="3157919"/>
    <lineage>
        <taxon>Bacteria</taxon>
        <taxon>Pseudomonadati</taxon>
        <taxon>Pseudomonadota</taxon>
        <taxon>Gammaproteobacteria</taxon>
        <taxon>Enterobacterales</taxon>
        <taxon>Pectobacteriaceae</taxon>
        <taxon>Acerihabitans</taxon>
    </lineage>
</organism>
<dbReference type="InterPro" id="IPR036736">
    <property type="entry name" value="ACP-like_sf"/>
</dbReference>
<sequence>MCCAARWIAARIFFDLGGDSLVGAELVRRINAHFGILLTMIDLFEAAAVETLARKVADMLPARGAGPGETCQGDSL</sequence>
<gene>
    <name evidence="4" type="ORF">ABK905_13810</name>
</gene>
<name>A0AAU7QFQ3_9GAMM</name>
<dbReference type="PROSITE" id="PS00012">
    <property type="entry name" value="PHOSPHOPANTETHEINE"/>
    <property type="match status" value="1"/>
</dbReference>
<protein>
    <submittedName>
        <fullName evidence="4">Acyl carrier protein</fullName>
    </submittedName>
</protein>
<dbReference type="EMBL" id="CP157947">
    <property type="protein sequence ID" value="XBS71899.1"/>
    <property type="molecule type" value="Genomic_DNA"/>
</dbReference>
<evidence type="ECO:0000259" key="3">
    <source>
        <dbReference type="PROSITE" id="PS50075"/>
    </source>
</evidence>
<dbReference type="InterPro" id="IPR006162">
    <property type="entry name" value="Ppantetheine_attach_site"/>
</dbReference>
<dbReference type="SUPFAM" id="SSF47336">
    <property type="entry name" value="ACP-like"/>
    <property type="match status" value="1"/>
</dbReference>
<dbReference type="Pfam" id="PF00550">
    <property type="entry name" value="PP-binding"/>
    <property type="match status" value="1"/>
</dbReference>
<dbReference type="Gene3D" id="1.10.1200.10">
    <property type="entry name" value="ACP-like"/>
    <property type="match status" value="1"/>
</dbReference>
<proteinExistence type="predicted"/>
<feature type="domain" description="Carrier" evidence="3">
    <location>
        <begin position="1"/>
        <end position="60"/>
    </location>
</feature>